<evidence type="ECO:0000313" key="10">
    <source>
        <dbReference type="EMBL" id="HIX54980.1"/>
    </source>
</evidence>
<dbReference type="InterPro" id="IPR039261">
    <property type="entry name" value="FNR_nucleotide-bd"/>
</dbReference>
<dbReference type="InterPro" id="IPR001709">
    <property type="entry name" value="Flavoprot_Pyr_Nucl_cyt_Rdtase"/>
</dbReference>
<gene>
    <name evidence="10" type="ORF">H9853_08140</name>
</gene>
<dbReference type="AlphaFoldDB" id="A0A9D1W990"/>
<dbReference type="Pfam" id="PF00175">
    <property type="entry name" value="NAD_binding_1"/>
    <property type="match status" value="1"/>
</dbReference>
<keyword evidence="7" id="KW-0408">Iron</keyword>
<keyword evidence="4" id="KW-0479">Metal-binding</keyword>
<dbReference type="PRINTS" id="PR00410">
    <property type="entry name" value="PHEHYDRXLASE"/>
</dbReference>
<feature type="domain" description="FAD-binding FR-type" evidence="9">
    <location>
        <begin position="1"/>
        <end position="101"/>
    </location>
</feature>
<evidence type="ECO:0000256" key="1">
    <source>
        <dbReference type="ARBA" id="ARBA00001974"/>
    </source>
</evidence>
<organism evidence="10 11">
    <name type="scientific">Candidatus Sphingobacterium stercoripullorum</name>
    <dbReference type="NCBI Taxonomy" id="2838759"/>
    <lineage>
        <taxon>Bacteria</taxon>
        <taxon>Pseudomonadati</taxon>
        <taxon>Bacteroidota</taxon>
        <taxon>Sphingobacteriia</taxon>
        <taxon>Sphingobacteriales</taxon>
        <taxon>Sphingobacteriaceae</taxon>
        <taxon>Sphingobacterium</taxon>
    </lineage>
</organism>
<dbReference type="Proteomes" id="UP000824156">
    <property type="component" value="Unassembled WGS sequence"/>
</dbReference>
<dbReference type="InterPro" id="IPR008333">
    <property type="entry name" value="Cbr1-like_FAD-bd_dom"/>
</dbReference>
<dbReference type="Gene3D" id="2.40.30.10">
    <property type="entry name" value="Translation factors"/>
    <property type="match status" value="1"/>
</dbReference>
<keyword evidence="8" id="KW-0411">Iron-sulfur</keyword>
<keyword evidence="3" id="KW-0001">2Fe-2S</keyword>
<dbReference type="EMBL" id="DXEZ01000223">
    <property type="protein sequence ID" value="HIX54980.1"/>
    <property type="molecule type" value="Genomic_DNA"/>
</dbReference>
<dbReference type="Gene3D" id="3.40.50.80">
    <property type="entry name" value="Nucleotide-binding domain of ferredoxin-NADP reductase (FNR) module"/>
    <property type="match status" value="1"/>
</dbReference>
<evidence type="ECO:0000256" key="5">
    <source>
        <dbReference type="ARBA" id="ARBA00022827"/>
    </source>
</evidence>
<dbReference type="PRINTS" id="PR00371">
    <property type="entry name" value="FPNCR"/>
</dbReference>
<name>A0A9D1W990_9SPHI</name>
<dbReference type="InterPro" id="IPR017927">
    <property type="entry name" value="FAD-bd_FR_type"/>
</dbReference>
<dbReference type="SUPFAM" id="SSF52343">
    <property type="entry name" value="Ferredoxin reductase-like, C-terminal NADP-linked domain"/>
    <property type="match status" value="1"/>
</dbReference>
<dbReference type="GO" id="GO:0016491">
    <property type="term" value="F:oxidoreductase activity"/>
    <property type="evidence" value="ECO:0007669"/>
    <property type="project" value="UniProtKB-KW"/>
</dbReference>
<proteinExistence type="predicted"/>
<comment type="cofactor">
    <cofactor evidence="1">
        <name>FAD</name>
        <dbReference type="ChEBI" id="CHEBI:57692"/>
    </cofactor>
</comment>
<comment type="caution">
    <text evidence="10">The sequence shown here is derived from an EMBL/GenBank/DDBJ whole genome shotgun (WGS) entry which is preliminary data.</text>
</comment>
<dbReference type="InterPro" id="IPR017938">
    <property type="entry name" value="Riboflavin_synthase-like_b-brl"/>
</dbReference>
<dbReference type="PROSITE" id="PS51384">
    <property type="entry name" value="FAD_FR"/>
    <property type="match status" value="1"/>
</dbReference>
<dbReference type="GO" id="GO:0046872">
    <property type="term" value="F:metal ion binding"/>
    <property type="evidence" value="ECO:0007669"/>
    <property type="project" value="UniProtKB-KW"/>
</dbReference>
<keyword evidence="5" id="KW-0274">FAD</keyword>
<evidence type="ECO:0000256" key="7">
    <source>
        <dbReference type="ARBA" id="ARBA00023004"/>
    </source>
</evidence>
<dbReference type="InterPro" id="IPR050415">
    <property type="entry name" value="MRET"/>
</dbReference>
<dbReference type="SUPFAM" id="SSF63380">
    <property type="entry name" value="Riboflavin synthase domain-like"/>
    <property type="match status" value="1"/>
</dbReference>
<keyword evidence="6" id="KW-0560">Oxidoreductase</keyword>
<reference evidence="10" key="1">
    <citation type="journal article" date="2021" name="PeerJ">
        <title>Extensive microbial diversity within the chicken gut microbiome revealed by metagenomics and culture.</title>
        <authorList>
            <person name="Gilroy R."/>
            <person name="Ravi A."/>
            <person name="Getino M."/>
            <person name="Pursley I."/>
            <person name="Horton D.L."/>
            <person name="Alikhan N.F."/>
            <person name="Baker D."/>
            <person name="Gharbi K."/>
            <person name="Hall N."/>
            <person name="Watson M."/>
            <person name="Adriaenssens E.M."/>
            <person name="Foster-Nyarko E."/>
            <person name="Jarju S."/>
            <person name="Secka A."/>
            <person name="Antonio M."/>
            <person name="Oren A."/>
            <person name="Chaudhuri R.R."/>
            <person name="La Ragione R."/>
            <person name="Hildebrand F."/>
            <person name="Pallen M.J."/>
        </authorList>
    </citation>
    <scope>NUCLEOTIDE SEQUENCE</scope>
    <source>
        <strain evidence="10">1719</strain>
    </source>
</reference>
<evidence type="ECO:0000256" key="6">
    <source>
        <dbReference type="ARBA" id="ARBA00023002"/>
    </source>
</evidence>
<dbReference type="GO" id="GO:0050660">
    <property type="term" value="F:flavin adenine dinucleotide binding"/>
    <property type="evidence" value="ECO:0007669"/>
    <property type="project" value="TreeGrafter"/>
</dbReference>
<evidence type="ECO:0000313" key="11">
    <source>
        <dbReference type="Proteomes" id="UP000824156"/>
    </source>
</evidence>
<evidence type="ECO:0000256" key="8">
    <source>
        <dbReference type="ARBA" id="ARBA00023014"/>
    </source>
</evidence>
<evidence type="ECO:0000256" key="2">
    <source>
        <dbReference type="ARBA" id="ARBA00022630"/>
    </source>
</evidence>
<dbReference type="PANTHER" id="PTHR47354">
    <property type="entry name" value="NADH OXIDOREDUCTASE HCR"/>
    <property type="match status" value="1"/>
</dbReference>
<protein>
    <submittedName>
        <fullName evidence="10">Flavodoxin reductase</fullName>
    </submittedName>
</protein>
<evidence type="ECO:0000259" key="9">
    <source>
        <dbReference type="PROSITE" id="PS51384"/>
    </source>
</evidence>
<dbReference type="InterPro" id="IPR001433">
    <property type="entry name" value="OxRdtase_FAD/NAD-bd"/>
</dbReference>
<keyword evidence="2" id="KW-0285">Flavoprotein</keyword>
<dbReference type="PANTHER" id="PTHR47354:SF8">
    <property type="entry name" value="1,2-PHENYLACETYL-COA EPOXIDASE, SUBUNIT E"/>
    <property type="match status" value="1"/>
</dbReference>
<evidence type="ECO:0000256" key="3">
    <source>
        <dbReference type="ARBA" id="ARBA00022714"/>
    </source>
</evidence>
<evidence type="ECO:0000256" key="4">
    <source>
        <dbReference type="ARBA" id="ARBA00022723"/>
    </source>
</evidence>
<reference evidence="10" key="2">
    <citation type="submission" date="2021-04" db="EMBL/GenBank/DDBJ databases">
        <authorList>
            <person name="Gilroy R."/>
        </authorList>
    </citation>
    <scope>NUCLEOTIDE SEQUENCE</scope>
    <source>
        <strain evidence="10">1719</strain>
    </source>
</reference>
<dbReference type="GO" id="GO:0051537">
    <property type="term" value="F:2 iron, 2 sulfur cluster binding"/>
    <property type="evidence" value="ECO:0007669"/>
    <property type="project" value="UniProtKB-KW"/>
</dbReference>
<sequence>MKHILTINNIDRVTHNVLRFKLSKPEGLSFVSGQAADIAINKPGFEDQVRAFTFTCLPEDDFLEFTIKIYPQHNGVTNKLSTLKEGDELLLLGVFGDISYHGEGVFIAGGAGVTPFISIFKALEKSGNLGESVLLFGNKKAEDIIDREYFSGLLKDRFINVLSDEKSTDFKSGFIDQQVLQEVIDSAKDLKYFYLCGPDGMMKAVEESLKAIGIEKEFIIRENF</sequence>
<dbReference type="Pfam" id="PF00970">
    <property type="entry name" value="FAD_binding_6"/>
    <property type="match status" value="1"/>
</dbReference>
<accession>A0A9D1W990</accession>